<organism evidence="1 2">
    <name type="scientific">Thiothrix winogradskyi</name>
    <dbReference type="NCBI Taxonomy" id="96472"/>
    <lineage>
        <taxon>Bacteria</taxon>
        <taxon>Pseudomonadati</taxon>
        <taxon>Pseudomonadota</taxon>
        <taxon>Gammaproteobacteria</taxon>
        <taxon>Thiotrichales</taxon>
        <taxon>Thiotrichaceae</taxon>
        <taxon>Thiothrix</taxon>
    </lineage>
</organism>
<accession>A0ABY3SZT5</accession>
<name>A0ABY3SZT5_9GAMM</name>
<evidence type="ECO:0000313" key="2">
    <source>
        <dbReference type="Proteomes" id="UP001054801"/>
    </source>
</evidence>
<dbReference type="EMBL" id="CP091244">
    <property type="protein sequence ID" value="UJS24663.1"/>
    <property type="molecule type" value="Genomic_DNA"/>
</dbReference>
<gene>
    <name evidence="1" type="ORF">L2Y54_01120</name>
</gene>
<evidence type="ECO:0000313" key="1">
    <source>
        <dbReference type="EMBL" id="UJS24663.1"/>
    </source>
</evidence>
<reference evidence="1" key="1">
    <citation type="journal article" date="2022" name="Microorganisms">
        <title>Two New Species of Filamentous Sulfur Bacteria of the Genus Thiothrix, Thiothrix winogradskyi sp. nov. and 'Candidatus Thiothrix sulfatifontis' sp. nov.</title>
        <authorList>
            <person name="Ravin N.V."/>
            <person name="Rossetti S."/>
            <person name="Beletsky A.V."/>
            <person name="Kadnikov V.V."/>
            <person name="Rudenko T.S."/>
            <person name="Smolyakov D.D."/>
            <person name="Moskvitina M.I."/>
            <person name="Gureeva M.V."/>
            <person name="Mardanov A.V."/>
            <person name="Grabovich M.Y."/>
        </authorList>
    </citation>
    <scope>NUCLEOTIDE SEQUENCE</scope>
    <source>
        <strain evidence="1">CT3</strain>
    </source>
</reference>
<keyword evidence="2" id="KW-1185">Reference proteome</keyword>
<proteinExistence type="predicted"/>
<sequence>MGMTYWLNVRDGDMIESEENDLSATCKLTDALDKMCLEIGLLAVSEFVDSTEMSMEYDDEFDLPDDEDEFYDEGKRPYPLDEMRWCEANSGLDTFQALQARLSNAPDSFELEPDEIDMLAAELDEIIELLQAAAGQGHTFHLELLG</sequence>
<protein>
    <submittedName>
        <fullName evidence="1">Uncharacterized protein</fullName>
    </submittedName>
</protein>
<dbReference type="Proteomes" id="UP001054801">
    <property type="component" value="Chromosome"/>
</dbReference>
<dbReference type="RefSeq" id="WP_236499294.1">
    <property type="nucleotide sequence ID" value="NZ_CP091244.1"/>
</dbReference>